<dbReference type="PANTHER" id="PTHR23053">
    <property type="entry name" value="DLEC1 DELETED IN LUNG AND ESOPHAGEAL CANCER 1"/>
    <property type="match status" value="1"/>
</dbReference>
<dbReference type="PANTHER" id="PTHR23053:SF0">
    <property type="entry name" value="HYDROCEPHALUS-INDUCING PROTEIN HOMOLOG"/>
    <property type="match status" value="1"/>
</dbReference>
<dbReference type="EMBL" id="LS997629">
    <property type="protein sequence ID" value="SYZ67993.1"/>
    <property type="molecule type" value="Genomic_DNA"/>
</dbReference>
<dbReference type="Proteomes" id="UP000319462">
    <property type="component" value="Chromosome 30"/>
</dbReference>
<organism evidence="1 2">
    <name type="scientific">Leishmania braziliensis MHOM/BR/75/M2904</name>
    <dbReference type="NCBI Taxonomy" id="420245"/>
    <lineage>
        <taxon>Eukaryota</taxon>
        <taxon>Discoba</taxon>
        <taxon>Euglenozoa</taxon>
        <taxon>Kinetoplastea</taxon>
        <taxon>Metakinetoplastina</taxon>
        <taxon>Trypanosomatida</taxon>
        <taxon>Trypanosomatidae</taxon>
        <taxon>Leishmaniinae</taxon>
        <taxon>Leishmania</taxon>
        <taxon>Leishmania braziliensis species complex</taxon>
    </lineage>
</organism>
<dbReference type="InterPro" id="IPR033305">
    <property type="entry name" value="Hydin-like"/>
</dbReference>
<proteinExistence type="predicted"/>
<dbReference type="GO" id="GO:0003341">
    <property type="term" value="P:cilium movement"/>
    <property type="evidence" value="ECO:0007669"/>
    <property type="project" value="TreeGrafter"/>
</dbReference>
<evidence type="ECO:0000313" key="2">
    <source>
        <dbReference type="Proteomes" id="UP000319462"/>
    </source>
</evidence>
<dbReference type="GO" id="GO:1904158">
    <property type="term" value="P:axonemal central apparatus assembly"/>
    <property type="evidence" value="ECO:0007669"/>
    <property type="project" value="TreeGrafter"/>
</dbReference>
<sequence length="274" mass="28299">MDVAVGAFTCRPCRGIIPAGSAQTITVSTVPGKQSRTHETIGVRVLQSGPELERYGTPVEVSAYPAMPSIAADLTSSADIETIFEEQRVVYRLDQLAKGVCAYCKEERVFSFGTTLVGHRSEERFRIANSSPLPCTVVALLEEATATGASGNISGGNAARGNASATRSGCKLATGSGGSGGNAAVGGVGRMEGFDLSLAGSGAALAQTRTTTVKMVLPPYESRFLPSASPRAHCAASKASLWPQWRASPPQAITGRSPGSSCALVCAARAPYLM</sequence>
<protein>
    <submittedName>
        <fullName evidence="1">Hypothetical_protein</fullName>
    </submittedName>
</protein>
<name>A0A3P3ZCP4_LEIBR</name>
<dbReference type="AlphaFoldDB" id="A0A3P3ZCP4"/>
<gene>
    <name evidence="1" type="ORF">LBRM2904_30.1790</name>
</gene>
<dbReference type="GO" id="GO:0005930">
    <property type="term" value="C:axoneme"/>
    <property type="evidence" value="ECO:0007669"/>
    <property type="project" value="TreeGrafter"/>
</dbReference>
<evidence type="ECO:0000313" key="1">
    <source>
        <dbReference type="EMBL" id="SYZ67993.1"/>
    </source>
</evidence>
<accession>A0A3P3ZCP4</accession>
<reference evidence="1 2" key="1">
    <citation type="submission" date="2018-09" db="EMBL/GenBank/DDBJ databases">
        <authorList>
            <person name="Peiro R."/>
            <person name="Begona"/>
            <person name="Cbmso G."/>
            <person name="Lopez M."/>
            <person name="Gonzalez S."/>
        </authorList>
    </citation>
    <scope>NUCLEOTIDE SEQUENCE [LARGE SCALE GENOMIC DNA]</scope>
</reference>